<evidence type="ECO:0000313" key="14">
    <source>
        <dbReference type="Proteomes" id="UP000260665"/>
    </source>
</evidence>
<evidence type="ECO:0000259" key="12">
    <source>
        <dbReference type="Pfam" id="PF25967"/>
    </source>
</evidence>
<evidence type="ECO:0000256" key="4">
    <source>
        <dbReference type="ARBA" id="ARBA00022475"/>
    </source>
</evidence>
<dbReference type="InterPro" id="IPR058627">
    <property type="entry name" value="MdtA-like_C"/>
</dbReference>
<keyword evidence="5" id="KW-0997">Cell inner membrane</keyword>
<comment type="caution">
    <text evidence="13">The sequence shown here is derived from an EMBL/GenBank/DDBJ whole genome shotgun (WGS) entry which is preliminary data.</text>
</comment>
<dbReference type="EMBL" id="QFZK01000001">
    <property type="protein sequence ID" value="RFO98425.1"/>
    <property type="molecule type" value="Genomic_DNA"/>
</dbReference>
<evidence type="ECO:0000259" key="11">
    <source>
        <dbReference type="Pfam" id="PF25944"/>
    </source>
</evidence>
<keyword evidence="3" id="KW-0813">Transport</keyword>
<dbReference type="InterPro" id="IPR058626">
    <property type="entry name" value="MdtA-like_b-barrel"/>
</dbReference>
<organism evidence="13 14">
    <name type="scientific">Rhodoferax lacus</name>
    <dbReference type="NCBI Taxonomy" id="2184758"/>
    <lineage>
        <taxon>Bacteria</taxon>
        <taxon>Pseudomonadati</taxon>
        <taxon>Pseudomonadota</taxon>
        <taxon>Betaproteobacteria</taxon>
        <taxon>Burkholderiales</taxon>
        <taxon>Comamonadaceae</taxon>
        <taxon>Rhodoferax</taxon>
    </lineage>
</organism>
<dbReference type="InterPro" id="IPR058625">
    <property type="entry name" value="MdtA-like_BSH"/>
</dbReference>
<comment type="similarity">
    <text evidence="2">Belongs to the membrane fusion protein (MFP) (TC 8.A.1) family.</text>
</comment>
<evidence type="ECO:0000256" key="3">
    <source>
        <dbReference type="ARBA" id="ARBA00022448"/>
    </source>
</evidence>
<keyword evidence="4" id="KW-1003">Cell membrane</keyword>
<evidence type="ECO:0000256" key="5">
    <source>
        <dbReference type="ARBA" id="ARBA00022519"/>
    </source>
</evidence>
<evidence type="ECO:0000259" key="9">
    <source>
        <dbReference type="Pfam" id="PF25876"/>
    </source>
</evidence>
<gene>
    <name evidence="13" type="ORF">DIC66_00565</name>
</gene>
<feature type="domain" description="Multidrug resistance protein MdtA-like barrel-sandwich hybrid" evidence="10">
    <location>
        <begin position="81"/>
        <end position="221"/>
    </location>
</feature>
<feature type="compositionally biased region" description="Low complexity" evidence="7">
    <location>
        <begin position="383"/>
        <end position="410"/>
    </location>
</feature>
<dbReference type="GO" id="GO:1990281">
    <property type="term" value="C:efflux pump complex"/>
    <property type="evidence" value="ECO:0007669"/>
    <property type="project" value="TreeGrafter"/>
</dbReference>
<feature type="signal peptide" evidence="8">
    <location>
        <begin position="1"/>
        <end position="22"/>
    </location>
</feature>
<evidence type="ECO:0000256" key="8">
    <source>
        <dbReference type="SAM" id="SignalP"/>
    </source>
</evidence>
<dbReference type="InterPro" id="IPR058624">
    <property type="entry name" value="MdtA-like_HH"/>
</dbReference>
<dbReference type="Gene3D" id="2.40.30.170">
    <property type="match status" value="1"/>
</dbReference>
<dbReference type="AlphaFoldDB" id="A0A3E1RGB9"/>
<evidence type="ECO:0000313" key="13">
    <source>
        <dbReference type="EMBL" id="RFO98425.1"/>
    </source>
</evidence>
<accession>A0A3E1RGB9</accession>
<keyword evidence="14" id="KW-1185">Reference proteome</keyword>
<dbReference type="InterPro" id="IPR006143">
    <property type="entry name" value="RND_pump_MFP"/>
</dbReference>
<name>A0A3E1RGB9_9BURK</name>
<evidence type="ECO:0000259" key="10">
    <source>
        <dbReference type="Pfam" id="PF25917"/>
    </source>
</evidence>
<comment type="subcellular location">
    <subcellularLocation>
        <location evidence="1">Cell membrane</location>
    </subcellularLocation>
</comment>
<evidence type="ECO:0000256" key="1">
    <source>
        <dbReference type="ARBA" id="ARBA00004236"/>
    </source>
</evidence>
<dbReference type="Gene3D" id="2.40.50.100">
    <property type="match status" value="1"/>
</dbReference>
<dbReference type="Pfam" id="PF25876">
    <property type="entry name" value="HH_MFP_RND"/>
    <property type="match status" value="1"/>
</dbReference>
<dbReference type="GO" id="GO:0015562">
    <property type="term" value="F:efflux transmembrane transporter activity"/>
    <property type="evidence" value="ECO:0007669"/>
    <property type="project" value="TreeGrafter"/>
</dbReference>
<dbReference type="SUPFAM" id="SSF111369">
    <property type="entry name" value="HlyD-like secretion proteins"/>
    <property type="match status" value="1"/>
</dbReference>
<dbReference type="Gene3D" id="1.10.287.470">
    <property type="entry name" value="Helix hairpin bin"/>
    <property type="match status" value="1"/>
</dbReference>
<sequence length="410" mass="41660">MKSIARTTLPTLCVMSALLLGACSGKTETAAPASAPTAAASAPAATASAPLQPVTVTTVKAQKRDFPVNLQGNGIVTPLTSVDLRSQVTSTVAKLHFSDGQFVKAGQLLITLDSRTDEANLAKARAQLVKDQAAVADAKRQFERAKQLFAQNFISQGAVDTAQTLVESTSASTVADQAAIDASKVSLSFDRITAPISGRAGVVNVSVGSLVQANTTSLVTITQLDPIAIAFSIPQRNLPDALAALKAGGAPVTAKLADGGGSFKGRLQFVDNSVTASSGTVQARAVFANKEGKLWPGAYVDISQTVTTLADATTIPQAAVVQGTRGTIVYVLDDGKARLQPIKVVYAEGTEAAVTGIQPGDIVVMDGKQNVRPGSPLVERAKAPAAAASGTAAADASKAAASQASGTSKP</sequence>
<evidence type="ECO:0000256" key="6">
    <source>
        <dbReference type="ARBA" id="ARBA00023136"/>
    </source>
</evidence>
<dbReference type="Pfam" id="PF25917">
    <property type="entry name" value="BSH_RND"/>
    <property type="match status" value="1"/>
</dbReference>
<feature type="domain" description="Multidrug resistance protein MdtA-like alpha-helical hairpin" evidence="9">
    <location>
        <begin position="121"/>
        <end position="188"/>
    </location>
</feature>
<reference evidence="13 14" key="1">
    <citation type="submission" date="2018-05" db="EMBL/GenBank/DDBJ databases">
        <title>Rhodoferax soyangensis sp.nov., isolated from an oligotrophic freshwater lake.</title>
        <authorList>
            <person name="Park M."/>
        </authorList>
    </citation>
    <scope>NUCLEOTIDE SEQUENCE [LARGE SCALE GENOMIC DNA]</scope>
    <source>
        <strain evidence="13 14">IMCC26218</strain>
    </source>
</reference>
<feature type="region of interest" description="Disordered" evidence="7">
    <location>
        <begin position="371"/>
        <end position="410"/>
    </location>
</feature>
<keyword evidence="6" id="KW-0472">Membrane</keyword>
<dbReference type="PROSITE" id="PS51257">
    <property type="entry name" value="PROKAR_LIPOPROTEIN"/>
    <property type="match status" value="1"/>
</dbReference>
<proteinExistence type="inferred from homology"/>
<protein>
    <submittedName>
        <fullName evidence="13">Efflux RND transporter periplasmic adaptor subunit</fullName>
    </submittedName>
</protein>
<dbReference type="Pfam" id="PF25944">
    <property type="entry name" value="Beta-barrel_RND"/>
    <property type="match status" value="1"/>
</dbReference>
<dbReference type="NCBIfam" id="TIGR01730">
    <property type="entry name" value="RND_mfp"/>
    <property type="match status" value="1"/>
</dbReference>
<dbReference type="Proteomes" id="UP000260665">
    <property type="component" value="Unassembled WGS sequence"/>
</dbReference>
<dbReference type="PANTHER" id="PTHR30469">
    <property type="entry name" value="MULTIDRUG RESISTANCE PROTEIN MDTA"/>
    <property type="match status" value="1"/>
</dbReference>
<dbReference type="PANTHER" id="PTHR30469:SF36">
    <property type="entry name" value="BLL3903 PROTEIN"/>
    <property type="match status" value="1"/>
</dbReference>
<keyword evidence="8" id="KW-0732">Signal</keyword>
<evidence type="ECO:0000256" key="2">
    <source>
        <dbReference type="ARBA" id="ARBA00009477"/>
    </source>
</evidence>
<feature type="chain" id="PRO_5017807136" evidence="8">
    <location>
        <begin position="23"/>
        <end position="410"/>
    </location>
</feature>
<dbReference type="Gene3D" id="2.40.420.20">
    <property type="match status" value="1"/>
</dbReference>
<feature type="domain" description="Multidrug resistance protein MdtA-like beta-barrel" evidence="11">
    <location>
        <begin position="226"/>
        <end position="305"/>
    </location>
</feature>
<feature type="domain" description="Multidrug resistance protein MdtA-like C-terminal permuted SH3" evidence="12">
    <location>
        <begin position="311"/>
        <end position="369"/>
    </location>
</feature>
<dbReference type="Pfam" id="PF25967">
    <property type="entry name" value="RND-MFP_C"/>
    <property type="match status" value="1"/>
</dbReference>
<evidence type="ECO:0000256" key="7">
    <source>
        <dbReference type="SAM" id="MobiDB-lite"/>
    </source>
</evidence>